<dbReference type="EMBL" id="JAUUTY010000003">
    <property type="protein sequence ID" value="KAK1660719.1"/>
    <property type="molecule type" value="Genomic_DNA"/>
</dbReference>
<feature type="domain" description="Legume lectin" evidence="3">
    <location>
        <begin position="40"/>
        <end position="231"/>
    </location>
</feature>
<dbReference type="SUPFAM" id="SSF49899">
    <property type="entry name" value="Concanavalin A-like lectins/glucanases"/>
    <property type="match status" value="1"/>
</dbReference>
<gene>
    <name evidence="4" type="ORF">QYE76_048878</name>
</gene>
<organism evidence="4 5">
    <name type="scientific">Lolium multiflorum</name>
    <name type="common">Italian ryegrass</name>
    <name type="synonym">Lolium perenne subsp. multiflorum</name>
    <dbReference type="NCBI Taxonomy" id="4521"/>
    <lineage>
        <taxon>Eukaryota</taxon>
        <taxon>Viridiplantae</taxon>
        <taxon>Streptophyta</taxon>
        <taxon>Embryophyta</taxon>
        <taxon>Tracheophyta</taxon>
        <taxon>Spermatophyta</taxon>
        <taxon>Magnoliopsida</taxon>
        <taxon>Liliopsida</taxon>
        <taxon>Poales</taxon>
        <taxon>Poaceae</taxon>
        <taxon>BOP clade</taxon>
        <taxon>Pooideae</taxon>
        <taxon>Poodae</taxon>
        <taxon>Poeae</taxon>
        <taxon>Poeae Chloroplast Group 2 (Poeae type)</taxon>
        <taxon>Loliodinae</taxon>
        <taxon>Loliinae</taxon>
        <taxon>Lolium</taxon>
    </lineage>
</organism>
<keyword evidence="5" id="KW-1185">Reference proteome</keyword>
<dbReference type="PANTHER" id="PTHR32401:SF49">
    <property type="entry name" value="OS10G0129200 PROTEIN"/>
    <property type="match status" value="1"/>
</dbReference>
<dbReference type="AlphaFoldDB" id="A0AAD8SN75"/>
<sequence>MLMVTPTSRLLLFHLYASCCFFLLTYHVLEGAAASPFSFSFDFSDRSKYLLEDLRFEGDAAQHDGAVDLTCNSMSKPRFNCKGRMSYNHPVPFYQTTTDEVASFSTRFNFAIGFPGQVAGDGMAFFLSSYPSMLPLNSGGGNLGLHNGDGITAKTTDRIVAVEFDTFKNDFDNSFDHIGIDINTARASVNTTSVNGSINGSMTAIITFNSSTLMLVATLHFDNEPSRPSYQWGQKPGGLRPAALPLQLAAVDHHLVAMAGGAWWAGAGAGDQLACVVQLLAAMACSMSDTEPVSQKVLPRACALQNGSASVRVCAPTP</sequence>
<dbReference type="PANTHER" id="PTHR32401">
    <property type="entry name" value="CONCANAVALIN A-LIKE LECTIN FAMILY PROTEIN"/>
    <property type="match status" value="1"/>
</dbReference>
<reference evidence="4" key="1">
    <citation type="submission" date="2023-07" db="EMBL/GenBank/DDBJ databases">
        <title>A chromosome-level genome assembly of Lolium multiflorum.</title>
        <authorList>
            <person name="Chen Y."/>
            <person name="Copetti D."/>
            <person name="Kolliker R."/>
            <person name="Studer B."/>
        </authorList>
    </citation>
    <scope>NUCLEOTIDE SEQUENCE</scope>
    <source>
        <strain evidence="4">02402/16</strain>
        <tissue evidence="4">Leaf</tissue>
    </source>
</reference>
<dbReference type="PROSITE" id="PS00307">
    <property type="entry name" value="LECTIN_LEGUME_BETA"/>
    <property type="match status" value="1"/>
</dbReference>
<dbReference type="Pfam" id="PF00139">
    <property type="entry name" value="Lectin_legB"/>
    <property type="match status" value="1"/>
</dbReference>
<evidence type="ECO:0000313" key="5">
    <source>
        <dbReference type="Proteomes" id="UP001231189"/>
    </source>
</evidence>
<name>A0AAD8SN75_LOLMU</name>
<protein>
    <recommendedName>
        <fullName evidence="3">Legume lectin domain-containing protein</fullName>
    </recommendedName>
</protein>
<evidence type="ECO:0000313" key="4">
    <source>
        <dbReference type="EMBL" id="KAK1660719.1"/>
    </source>
</evidence>
<evidence type="ECO:0000259" key="3">
    <source>
        <dbReference type="Pfam" id="PF00139"/>
    </source>
</evidence>
<dbReference type="Gene3D" id="2.60.120.200">
    <property type="match status" value="1"/>
</dbReference>
<dbReference type="Proteomes" id="UP001231189">
    <property type="component" value="Unassembled WGS sequence"/>
</dbReference>
<keyword evidence="2" id="KW-0430">Lectin</keyword>
<evidence type="ECO:0000256" key="2">
    <source>
        <dbReference type="ARBA" id="ARBA00022734"/>
    </source>
</evidence>
<accession>A0AAD8SN75</accession>
<evidence type="ECO:0000256" key="1">
    <source>
        <dbReference type="ARBA" id="ARBA00007606"/>
    </source>
</evidence>
<proteinExistence type="inferred from homology"/>
<dbReference type="InterPro" id="IPR050258">
    <property type="entry name" value="Leguminous_Lectin"/>
</dbReference>
<dbReference type="InterPro" id="IPR019825">
    <property type="entry name" value="Lectin_legB_Mn/Ca_BS"/>
</dbReference>
<dbReference type="GO" id="GO:0030246">
    <property type="term" value="F:carbohydrate binding"/>
    <property type="evidence" value="ECO:0007669"/>
    <property type="project" value="UniProtKB-KW"/>
</dbReference>
<comment type="caution">
    <text evidence="4">The sequence shown here is derived from an EMBL/GenBank/DDBJ whole genome shotgun (WGS) entry which is preliminary data.</text>
</comment>
<dbReference type="InterPro" id="IPR013320">
    <property type="entry name" value="ConA-like_dom_sf"/>
</dbReference>
<dbReference type="InterPro" id="IPR001220">
    <property type="entry name" value="Legume_lectin_dom"/>
</dbReference>
<comment type="similarity">
    <text evidence="1">Belongs to the leguminous lectin family.</text>
</comment>